<reference evidence="2 3" key="1">
    <citation type="submission" date="2015-04" db="EMBL/GenBank/DDBJ databases">
        <title>The complete genome sequence of the rumen methanogen Methanobrevibacter millerae SM9.</title>
        <authorList>
            <person name="Leahy S.C."/>
            <person name="Kelly W.J."/>
            <person name="Pacheco D.M."/>
            <person name="Li D."/>
            <person name="Altermann E."/>
            <person name="Attwood G.T."/>
        </authorList>
    </citation>
    <scope>NUCLEOTIDE SEQUENCE [LARGE SCALE GENOMIC DNA]</scope>
    <source>
        <strain evidence="2 3">SM9</strain>
    </source>
</reference>
<proteinExistence type="predicted"/>
<sequence length="575" mass="65733">MEFIGKINQISSYLIIFIVSLLTVLRLYIGNFFPYWYLLTNQLDELLLINNAHLGQYFANWNIHSLSKTISYSLFLKFVNVIGLPYGFVLSLVWILGGILIVYAVYNYLTKNKIILALIYLFIIFLPCGMDLFISGRVYRNAAIAPFLILFLSSLFIFMNKVISEDSSNRSLLIWGILLGIIFTFNYYLKEDGVGILILFLASIFLVLILNLGPVVKNKSFNVKKYYKIIVISIIPIFIFVGCTFAYSEVNHEKFGVYDINTRTEGELGEFFHNLLLIDDKNNSDIYWVTYSTIDKAWNASPTLQSRPDLFNNWVHSGWAQGNLKENKLNGDTNAWSLRDALAASGLYADEKSTSDFFHKVNAELNDAFKNGDLNKSDKIFISKYAVGRSVGEIFDLKDLFFLLLKTSILYKDLGRDIQKCNVDIMLPSLTFGENNQVKDVESFLHMNIFTKSEYSQDNFEWNFAKASIHFYQLISIIIVIISVISFILTGINLILNRFKSKNLSLVFLFEILLLGTFAVQLFGLCWFSSFLGYCEYTRAYSSNCQAIFATFEVLAIAGIISIIEKKGIHNILKN</sequence>
<gene>
    <name evidence="2" type="ORF">sm9_2292</name>
</gene>
<dbReference type="GeneID" id="26737250"/>
<evidence type="ECO:0000313" key="3">
    <source>
        <dbReference type="Proteomes" id="UP000067738"/>
    </source>
</evidence>
<feature type="transmembrane region" description="Helical" evidence="1">
    <location>
        <begin position="172"/>
        <end position="189"/>
    </location>
</feature>
<protein>
    <recommendedName>
        <fullName evidence="4">Dolichyl-phosphate-mannose-protein mannosyltransferase</fullName>
    </recommendedName>
</protein>
<name>A0A0U3EAR8_9EURY</name>
<feature type="transmembrane region" description="Helical" evidence="1">
    <location>
        <begin position="471"/>
        <end position="496"/>
    </location>
</feature>
<keyword evidence="1" id="KW-0472">Membrane</keyword>
<accession>A0A0U3EAR8</accession>
<evidence type="ECO:0008006" key="4">
    <source>
        <dbReference type="Google" id="ProtNLM"/>
    </source>
</evidence>
<feature type="transmembrane region" description="Helical" evidence="1">
    <location>
        <begin position="142"/>
        <end position="160"/>
    </location>
</feature>
<feature type="transmembrane region" description="Helical" evidence="1">
    <location>
        <begin position="546"/>
        <end position="564"/>
    </location>
</feature>
<feature type="transmembrane region" description="Helical" evidence="1">
    <location>
        <begin position="508"/>
        <end position="534"/>
    </location>
</feature>
<keyword evidence="3" id="KW-1185">Reference proteome</keyword>
<dbReference type="Proteomes" id="UP000067738">
    <property type="component" value="Chromosome"/>
</dbReference>
<keyword evidence="1" id="KW-1133">Transmembrane helix</keyword>
<evidence type="ECO:0000313" key="2">
    <source>
        <dbReference type="EMBL" id="ALT70048.1"/>
    </source>
</evidence>
<feature type="transmembrane region" description="Helical" evidence="1">
    <location>
        <begin position="195"/>
        <end position="214"/>
    </location>
</feature>
<feature type="transmembrane region" description="Helical" evidence="1">
    <location>
        <begin position="84"/>
        <end position="106"/>
    </location>
</feature>
<dbReference type="KEGG" id="mmil:sm9_2292"/>
<dbReference type="PATRIC" id="fig|230361.4.peg.2366"/>
<feature type="transmembrane region" description="Helical" evidence="1">
    <location>
        <begin position="226"/>
        <end position="247"/>
    </location>
</feature>
<feature type="transmembrane region" description="Helical" evidence="1">
    <location>
        <begin position="118"/>
        <end position="136"/>
    </location>
</feature>
<dbReference type="RefSeq" id="WP_198144381.1">
    <property type="nucleotide sequence ID" value="NZ_CP011266.1"/>
</dbReference>
<dbReference type="EMBL" id="CP011266">
    <property type="protein sequence ID" value="ALT70048.1"/>
    <property type="molecule type" value="Genomic_DNA"/>
</dbReference>
<feature type="transmembrane region" description="Helical" evidence="1">
    <location>
        <begin position="12"/>
        <end position="37"/>
    </location>
</feature>
<dbReference type="AlphaFoldDB" id="A0A0U3EAR8"/>
<evidence type="ECO:0000256" key="1">
    <source>
        <dbReference type="SAM" id="Phobius"/>
    </source>
</evidence>
<keyword evidence="1" id="KW-0812">Transmembrane</keyword>
<organism evidence="2 3">
    <name type="scientific">Methanobrevibacter millerae</name>
    <dbReference type="NCBI Taxonomy" id="230361"/>
    <lineage>
        <taxon>Archaea</taxon>
        <taxon>Methanobacteriati</taxon>
        <taxon>Methanobacteriota</taxon>
        <taxon>Methanomada group</taxon>
        <taxon>Methanobacteria</taxon>
        <taxon>Methanobacteriales</taxon>
        <taxon>Methanobacteriaceae</taxon>
        <taxon>Methanobrevibacter</taxon>
    </lineage>
</organism>